<organism evidence="1 2">
    <name type="scientific">Dickeya phage phiD3</name>
    <dbReference type="NCBI Taxonomy" id="1542131"/>
    <lineage>
        <taxon>Viruses</taxon>
        <taxon>Duplodnaviria</taxon>
        <taxon>Heunggongvirae</taxon>
        <taxon>Uroviricota</taxon>
        <taxon>Caudoviricetes</taxon>
        <taxon>Pantevenvirales</taxon>
        <taxon>Ackermannviridae</taxon>
        <taxon>Aglimvirinae</taxon>
        <taxon>Limestonevirus</taxon>
        <taxon>Limestonevirus limestone</taxon>
    </lineage>
</organism>
<reference evidence="1 2" key="1">
    <citation type="journal article" date="2015" name="Stand. Genomic Sci.">
        <title>The complete genome, structural proteome, comparative genomics and phylogenetic analysis of a broad host lytic bacteriophage ?D3 infecting pectinolytic Dickeya spp.</title>
        <authorList>
            <person name="Czajkowski R."/>
            <person name="Ozymko Z."/>
            <person name="Siwinska J."/>
            <person name="Ossowicki A."/>
            <person name="de Jager V."/>
            <person name="Narajczyk M."/>
            <person name="Lojkowska E."/>
        </authorList>
    </citation>
    <scope>NUCLEOTIDE SEQUENCE [LARGE SCALE GENOMIC DNA]</scope>
</reference>
<proteinExistence type="predicted"/>
<evidence type="ECO:0000313" key="1">
    <source>
        <dbReference type="EMBL" id="AIM51456.1"/>
    </source>
</evidence>
<name>A0A0N6YR66_9CAUD</name>
<protein>
    <submittedName>
        <fullName evidence="1">Uncharacterized protein</fullName>
    </submittedName>
</protein>
<sequence length="57" mass="6691">MITAMTNKNSTFYEWHNELMRVSKYNTATFNRAEWREAYSSGQTPLEAITAKIKETE</sequence>
<evidence type="ECO:0000313" key="2">
    <source>
        <dbReference type="Proteomes" id="UP000224241"/>
    </source>
</evidence>
<accession>A0A0N6YR66</accession>
<gene>
    <name evidence="1" type="ORF">HQ80_0133</name>
</gene>
<dbReference type="Proteomes" id="UP000224241">
    <property type="component" value="Segment"/>
</dbReference>
<dbReference type="EMBL" id="KM209228">
    <property type="protein sequence ID" value="AIM51456.1"/>
    <property type="molecule type" value="Genomic_DNA"/>
</dbReference>